<feature type="domain" description="PH" evidence="4">
    <location>
        <begin position="1425"/>
        <end position="1589"/>
    </location>
</feature>
<dbReference type="SUPFAM" id="SSF50729">
    <property type="entry name" value="PH domain-like"/>
    <property type="match status" value="1"/>
</dbReference>
<proteinExistence type="predicted"/>
<reference evidence="7" key="1">
    <citation type="submission" date="2023-01" db="EMBL/GenBank/DDBJ databases">
        <title>The growth and conidiation of Purpureocillium lavendulum are regulated by nitrogen source and histone H3K14 acetylation.</title>
        <authorList>
            <person name="Tang P."/>
            <person name="Han J."/>
            <person name="Zhang C."/>
            <person name="Tang P."/>
            <person name="Qi F."/>
            <person name="Zhang K."/>
            <person name="Liang L."/>
        </authorList>
    </citation>
    <scope>NUCLEOTIDE SEQUENCE</scope>
    <source>
        <strain evidence="7">YMF1.00683</strain>
    </source>
</reference>
<dbReference type="Pfam" id="PF23582">
    <property type="entry name" value="WHD_RGF3"/>
    <property type="match status" value="1"/>
</dbReference>
<feature type="compositionally biased region" description="Basic and acidic residues" evidence="3">
    <location>
        <begin position="861"/>
        <end position="871"/>
    </location>
</feature>
<evidence type="ECO:0000259" key="5">
    <source>
        <dbReference type="PROSITE" id="PS50010"/>
    </source>
</evidence>
<feature type="domain" description="CNH" evidence="6">
    <location>
        <begin position="1656"/>
        <end position="1955"/>
    </location>
</feature>
<dbReference type="InterPro" id="IPR011993">
    <property type="entry name" value="PH-like_dom_sf"/>
</dbReference>
<feature type="region of interest" description="Disordered" evidence="3">
    <location>
        <begin position="846"/>
        <end position="937"/>
    </location>
</feature>
<dbReference type="InterPro" id="IPR001849">
    <property type="entry name" value="PH_domain"/>
</dbReference>
<dbReference type="CDD" id="cd00160">
    <property type="entry name" value="RhoGEF"/>
    <property type="match status" value="1"/>
</dbReference>
<feature type="compositionally biased region" description="Polar residues" evidence="3">
    <location>
        <begin position="1512"/>
        <end position="1524"/>
    </location>
</feature>
<dbReference type="Proteomes" id="UP001163105">
    <property type="component" value="Unassembled WGS sequence"/>
</dbReference>
<feature type="compositionally biased region" description="Polar residues" evidence="3">
    <location>
        <begin position="690"/>
        <end position="710"/>
    </location>
</feature>
<dbReference type="SUPFAM" id="SSF48065">
    <property type="entry name" value="DBL homology domain (DH-domain)"/>
    <property type="match status" value="1"/>
</dbReference>
<keyword evidence="1" id="KW-0597">Phosphoprotein</keyword>
<protein>
    <submittedName>
        <fullName evidence="7">CNH domain-containingprotein</fullName>
    </submittedName>
</protein>
<dbReference type="PROSITE" id="PS50219">
    <property type="entry name" value="CNH"/>
    <property type="match status" value="1"/>
</dbReference>
<evidence type="ECO:0000313" key="7">
    <source>
        <dbReference type="EMBL" id="KAJ6443856.1"/>
    </source>
</evidence>
<feature type="compositionally biased region" description="Low complexity" evidence="3">
    <location>
        <begin position="669"/>
        <end position="680"/>
    </location>
</feature>
<evidence type="ECO:0000259" key="6">
    <source>
        <dbReference type="PROSITE" id="PS50219"/>
    </source>
</evidence>
<keyword evidence="2" id="KW-0344">Guanine-nucleotide releasing factor</keyword>
<dbReference type="SMART" id="SM00325">
    <property type="entry name" value="RhoGEF"/>
    <property type="match status" value="1"/>
</dbReference>
<dbReference type="EMBL" id="JAQHRD010000002">
    <property type="protein sequence ID" value="KAJ6443856.1"/>
    <property type="molecule type" value="Genomic_DNA"/>
</dbReference>
<dbReference type="PANTHER" id="PTHR46572">
    <property type="entry name" value="RHO1 GDP-GTP EXCHANGE PROTEIN 1-RELATED"/>
    <property type="match status" value="1"/>
</dbReference>
<dbReference type="GO" id="GO:0005085">
    <property type="term" value="F:guanyl-nucleotide exchange factor activity"/>
    <property type="evidence" value="ECO:0007669"/>
    <property type="project" value="UniProtKB-KW"/>
</dbReference>
<dbReference type="Pfam" id="PF00621">
    <property type="entry name" value="RhoGEF"/>
    <property type="match status" value="1"/>
</dbReference>
<organism evidence="7 8">
    <name type="scientific">Purpureocillium lavendulum</name>
    <dbReference type="NCBI Taxonomy" id="1247861"/>
    <lineage>
        <taxon>Eukaryota</taxon>
        <taxon>Fungi</taxon>
        <taxon>Dikarya</taxon>
        <taxon>Ascomycota</taxon>
        <taxon>Pezizomycotina</taxon>
        <taxon>Sordariomycetes</taxon>
        <taxon>Hypocreomycetidae</taxon>
        <taxon>Hypocreales</taxon>
        <taxon>Ophiocordycipitaceae</taxon>
        <taxon>Purpureocillium</taxon>
    </lineage>
</organism>
<dbReference type="Pfam" id="PF15405">
    <property type="entry name" value="PH_5"/>
    <property type="match status" value="1"/>
</dbReference>
<feature type="domain" description="DH" evidence="5">
    <location>
        <begin position="1201"/>
        <end position="1390"/>
    </location>
</feature>
<dbReference type="InterPro" id="IPR057283">
    <property type="entry name" value="RGF3_WH"/>
</dbReference>
<dbReference type="SMART" id="SM00036">
    <property type="entry name" value="CNH"/>
    <property type="match status" value="1"/>
</dbReference>
<dbReference type="Gene3D" id="1.20.900.10">
    <property type="entry name" value="Dbl homology (DH) domain"/>
    <property type="match status" value="1"/>
</dbReference>
<sequence>MASLCHSRIITPQVGCPPQQVPSSSPSSSLSVAKSSSKLAWRLALAQVPPQWTSTNVPRPSWWASRRVVAELRGDGQPTTTAQAPSPSCPSLVSRAARGTSTTQVDKARGASTWASWASRLGIEATQLGLNHIRRAPRSPQWMGGIPGRRLALVLPLWGTLPALGRPPTEPWNLGTYGTWEGAGRPGSSITHGSCSSYLAGLHGREAARIGVLLAWDTTPPSLVPQTSSSVAVLRGFSVAHLILLVLPSRPPSAVRPPTVRLDPRVAVAIAAASAVDAHPPAMSFRGDDQRRYGSVPPVQYPVAPDQQGVGRRPSFNTGDDSAYYARQPAHDPAASATAAAASTAAGAQPATEDELFLTSPSSNSGSSFARSQFGHDAVYPGSQTTSYNPQTFAHQSSAAFQRSQSTTLPYHTATNTRYSNAAAGSYNTSPVANFTPQAYNPAAYAPQRHPTYHGYGQEHGYGASVGSGAVPAYGQSPAATYAASFQQPVRAPVIQQQPMPTSPSPSYGAPGSQTQTPTYDPSQYATGQRSSYDGHVDGRNALPYPTESSQAPYPTNTSQIPVGPNYQASDHSSYYTRQSRSDSQTSPRTSPGIQPQSPSGLQRHPTNAPLPRRPLDPPLPPSRSMEDVPEEPYWDEAGRPFRPEYGNEPLSSDSIMQEIEAELRRTSSGHQPQSGSSQQNAQVADDLSDQLQRHSPQAQSHASPETRMSPSAARRSLYEDDDDDPEGTAGVLAMQQAELDDRRFSGNTLTYGSDAGPALSQPQLQPHSEEQAYSSGSSDFGGAVDLGMLSGGYAGSLAYGVDIGSPPGPTSLTEAGRPLPTPGYYASLRNEFDNAQAYKDAEVDYGDTGGLQAPRAQRLSFDEGREERVSVHSRQSGTESPTKDDYQDLFYHPGLTNRPLPPLPPQQGPASDSSSMLSAHNSMRSQQHHQQHQHTLSAELRYYQAENPEAYYQTGQQTLQPERSISLSGHSNTPQVLAPARSRTDAAEERKKTRSQQGVPPQPGAPFNDYESNAPAVGGAFDGITLPSGGRKKKFVPSKLTASDFRRCAEPWALSSIENWIRFMGEGEPDLREKTIEEAITNLFTHKVPTMNVADAEVLSTQITKLMLESKALLPDEEWVKFGEGRISGVLWQLTGAGCYAPKVHDTEISGRCYSHHCTRTLKKVDLDDLLPDDPKGEAWNVFYNLKKEDWESKPRKEVDRQNILHEIVTGEDNYIKQLDIFRTLYRDDLRAQRSPPILKPEKREKFLAAVFGKLDTVLRINREFLFAQLKYRQNEQGPWIVGFSDIFREWIRKAKSDYIELPRATYMVRKEAEKNMLFKKFLEDKQKHKSSLKQDWTHFLITPLQRLQRYILLLQSVEHKMIGDSEEKSNLQKAIQEIQTVTHECDAKVAETNKRVQMLELDRMLVLRPGFQSALNLDHLGRVLIMEGELQRMGSKGMRWVDTHALLFDHYLILAKVVISKDGKAERKYDVSREPIPMPLLFLESMNDEPVTKQKGITAPLGRATTATASGTGLSKVTTNGSGRPGLEHTGTSSSMNSLAQTTSNDAEGKILYPFKIKHLGHEVYTLYASSARDRLDWCTSIIEAKTRHAKALFSQNAEPFRLRVLADASFHYDVTSMYARASGVPVKGTPLDRAIQDIEKVMGPAHGTPPVCRAQVNCATGFSAFGRSAIAIGTDYGVFVSDPSEPRGWRRIAVLEEFSVCLIVADKSLISYPLDAIAPFSEFAPPVNDNPRRAPQRLAKDVSYFATARMKDRMLVFYKRKEGLHTSFKVLEPILHKGGEKKSRLFGGRKTAAGSTDTFRDFDEFYLPTECYSLSLFQTYIAVSTAKGIEMLTLDKKQPMSIPDLKAPSIANIAGRIRDQHPLGMFRLNENEFILTYEDCAVYVDKHGDVSRALIMEYTGKQKKARGATMYGQYLILFNDDYVEVRNAENGRLRQIIAGRDVRVIDFGIRGPTGGNAVQSQQLYGQNGQLQTAGETSKGTVKVAMCHPELPGRQIVLEMLLNDGHAE</sequence>
<dbReference type="PANTHER" id="PTHR46572:SF1">
    <property type="entry name" value="RHO1 GUANINE NUCLEOTIDE EXCHANGE FACTOR TUS1"/>
    <property type="match status" value="1"/>
</dbReference>
<dbReference type="Gene3D" id="2.30.29.30">
    <property type="entry name" value="Pleckstrin-homology domain (PH domain)/Phosphotyrosine-binding domain (PTB)"/>
    <property type="match status" value="1"/>
</dbReference>
<dbReference type="SMART" id="SM00233">
    <property type="entry name" value="PH"/>
    <property type="match status" value="1"/>
</dbReference>
<dbReference type="PROSITE" id="PS50010">
    <property type="entry name" value="DH_2"/>
    <property type="match status" value="1"/>
</dbReference>
<feature type="compositionally biased region" description="Polar residues" evidence="3">
    <location>
        <begin position="966"/>
        <end position="976"/>
    </location>
</feature>
<feature type="compositionally biased region" description="Polar residues" evidence="3">
    <location>
        <begin position="911"/>
        <end position="926"/>
    </location>
</feature>
<evidence type="ECO:0000256" key="3">
    <source>
        <dbReference type="SAM" id="MobiDB-lite"/>
    </source>
</evidence>
<evidence type="ECO:0000256" key="2">
    <source>
        <dbReference type="ARBA" id="ARBA00022658"/>
    </source>
</evidence>
<dbReference type="InterPro" id="IPR035899">
    <property type="entry name" value="DBL_dom_sf"/>
</dbReference>
<feature type="compositionally biased region" description="Polar residues" evidence="3">
    <location>
        <begin position="1532"/>
        <end position="1542"/>
    </location>
</feature>
<feature type="region of interest" description="Disordered" evidence="3">
    <location>
        <begin position="300"/>
        <end position="326"/>
    </location>
</feature>
<dbReference type="InterPro" id="IPR001180">
    <property type="entry name" value="CNH_dom"/>
</dbReference>
<dbReference type="InterPro" id="IPR000219">
    <property type="entry name" value="DH_dom"/>
</dbReference>
<feature type="compositionally biased region" description="Polar residues" evidence="3">
    <location>
        <begin position="512"/>
        <end position="532"/>
    </location>
</feature>
<dbReference type="InterPro" id="IPR052233">
    <property type="entry name" value="Rho-type_GEFs"/>
</dbReference>
<name>A0AB34FYZ3_9HYPO</name>
<feature type="compositionally biased region" description="Polar residues" evidence="3">
    <location>
        <begin position="77"/>
        <end position="91"/>
    </location>
</feature>
<keyword evidence="8" id="KW-1185">Reference proteome</keyword>
<comment type="caution">
    <text evidence="7">The sequence shown here is derived from an EMBL/GenBank/DDBJ whole genome shotgun (WGS) entry which is preliminary data.</text>
</comment>
<feature type="region of interest" description="Disordered" evidence="3">
    <location>
        <begin position="496"/>
        <end position="780"/>
    </location>
</feature>
<feature type="region of interest" description="Disordered" evidence="3">
    <location>
        <begin position="1499"/>
        <end position="1542"/>
    </location>
</feature>
<evidence type="ECO:0000256" key="1">
    <source>
        <dbReference type="ARBA" id="ARBA00022553"/>
    </source>
</evidence>
<dbReference type="InterPro" id="IPR041675">
    <property type="entry name" value="PH_5"/>
</dbReference>
<feature type="compositionally biased region" description="Basic and acidic residues" evidence="3">
    <location>
        <begin position="983"/>
        <end position="992"/>
    </location>
</feature>
<evidence type="ECO:0000313" key="8">
    <source>
        <dbReference type="Proteomes" id="UP001163105"/>
    </source>
</evidence>
<dbReference type="PROSITE" id="PS50003">
    <property type="entry name" value="PH_DOMAIN"/>
    <property type="match status" value="1"/>
</dbReference>
<evidence type="ECO:0000259" key="4">
    <source>
        <dbReference type="PROSITE" id="PS50003"/>
    </source>
</evidence>
<feature type="region of interest" description="Disordered" evidence="3">
    <location>
        <begin position="75"/>
        <end position="107"/>
    </location>
</feature>
<feature type="compositionally biased region" description="Polar residues" evidence="3">
    <location>
        <begin position="547"/>
        <end position="601"/>
    </location>
</feature>
<accession>A0AB34FYZ3</accession>
<gene>
    <name evidence="7" type="ORF">O9K51_02245</name>
</gene>
<dbReference type="Pfam" id="PF00780">
    <property type="entry name" value="CNH"/>
    <property type="match status" value="1"/>
</dbReference>
<feature type="compositionally biased region" description="Polar residues" evidence="3">
    <location>
        <begin position="761"/>
        <end position="779"/>
    </location>
</feature>
<feature type="region of interest" description="Disordered" evidence="3">
    <location>
        <begin position="966"/>
        <end position="1015"/>
    </location>
</feature>